<proteinExistence type="predicted"/>
<dbReference type="GO" id="GO:0000981">
    <property type="term" value="F:DNA-binding transcription factor activity, RNA polymerase II-specific"/>
    <property type="evidence" value="ECO:0007669"/>
    <property type="project" value="TreeGrafter"/>
</dbReference>
<sequence>MSVYNLPNSMLFVWDFYTDWQGSLFDIAYQHKKVNPILFCDGTLQLDVGSCKKGKICEVCGKALASNSSYYVHMKKHSNNKPYKCSECDAAFCWKPYLTAHIRTHTGEKPFKCECCEKLFTQKSSLNIHMRKHTGERPYKCDICFKSFAVKSYVTSHRITHINKDPVPCLHCGLEFLNKHSYLYHMEEHKVKDFHCQSCGKSFNKANNLIKHNLLAHRGHLLESPLSD</sequence>
<dbReference type="PROSITE" id="PS00028">
    <property type="entry name" value="ZINC_FINGER_C2H2_1"/>
    <property type="match status" value="5"/>
</dbReference>
<evidence type="ECO:0000256" key="2">
    <source>
        <dbReference type="ARBA" id="ARBA00022723"/>
    </source>
</evidence>
<evidence type="ECO:0000256" key="5">
    <source>
        <dbReference type="ARBA" id="ARBA00022833"/>
    </source>
</evidence>
<dbReference type="PROSITE" id="PS50157">
    <property type="entry name" value="ZINC_FINGER_C2H2_2"/>
    <property type="match status" value="5"/>
</dbReference>
<feature type="domain" description="C2H2-type" evidence="8">
    <location>
        <begin position="139"/>
        <end position="166"/>
    </location>
</feature>
<dbReference type="OrthoDB" id="427030at2759"/>
<keyword evidence="5" id="KW-0862">Zinc</keyword>
<evidence type="ECO:0000313" key="9">
    <source>
        <dbReference type="EnsemblMetazoa" id="XP_014255944.1"/>
    </source>
</evidence>
<evidence type="ECO:0000259" key="8">
    <source>
        <dbReference type="PROSITE" id="PS50157"/>
    </source>
</evidence>
<evidence type="ECO:0000313" key="10">
    <source>
        <dbReference type="Proteomes" id="UP000494040"/>
    </source>
</evidence>
<comment type="subcellular location">
    <subcellularLocation>
        <location evidence="1">Nucleus</location>
    </subcellularLocation>
</comment>
<feature type="domain" description="C2H2-type" evidence="8">
    <location>
        <begin position="111"/>
        <end position="138"/>
    </location>
</feature>
<dbReference type="GeneID" id="106670275"/>
<dbReference type="Pfam" id="PF00096">
    <property type="entry name" value="zf-C2H2"/>
    <property type="match status" value="5"/>
</dbReference>
<organism evidence="9 10">
    <name type="scientific">Cimex lectularius</name>
    <name type="common">Bed bug</name>
    <name type="synonym">Acanthia lectularia</name>
    <dbReference type="NCBI Taxonomy" id="79782"/>
    <lineage>
        <taxon>Eukaryota</taxon>
        <taxon>Metazoa</taxon>
        <taxon>Ecdysozoa</taxon>
        <taxon>Arthropoda</taxon>
        <taxon>Hexapoda</taxon>
        <taxon>Insecta</taxon>
        <taxon>Pterygota</taxon>
        <taxon>Neoptera</taxon>
        <taxon>Paraneoptera</taxon>
        <taxon>Hemiptera</taxon>
        <taxon>Heteroptera</taxon>
        <taxon>Panheteroptera</taxon>
        <taxon>Cimicomorpha</taxon>
        <taxon>Cimicidae</taxon>
        <taxon>Cimex</taxon>
    </lineage>
</organism>
<dbReference type="FunFam" id="3.30.160.60:FF:000624">
    <property type="entry name" value="zinc finger protein 697"/>
    <property type="match status" value="1"/>
</dbReference>
<keyword evidence="4 7" id="KW-0863">Zinc-finger</keyword>
<dbReference type="Gene3D" id="3.30.160.60">
    <property type="entry name" value="Classic Zinc Finger"/>
    <property type="match status" value="5"/>
</dbReference>
<dbReference type="GO" id="GO:0005634">
    <property type="term" value="C:nucleus"/>
    <property type="evidence" value="ECO:0007669"/>
    <property type="project" value="UniProtKB-SubCell"/>
</dbReference>
<dbReference type="GO" id="GO:0043565">
    <property type="term" value="F:sequence-specific DNA binding"/>
    <property type="evidence" value="ECO:0007669"/>
    <property type="project" value="TreeGrafter"/>
</dbReference>
<evidence type="ECO:0000256" key="1">
    <source>
        <dbReference type="ARBA" id="ARBA00004123"/>
    </source>
</evidence>
<evidence type="ECO:0000256" key="6">
    <source>
        <dbReference type="ARBA" id="ARBA00023242"/>
    </source>
</evidence>
<keyword evidence="2" id="KW-0479">Metal-binding</keyword>
<protein>
    <recommendedName>
        <fullName evidence="8">C2H2-type domain-containing protein</fullName>
    </recommendedName>
</protein>
<dbReference type="FunFam" id="3.30.160.60:FF:000128">
    <property type="entry name" value="zinc finger protein 268 isoform X1"/>
    <property type="match status" value="1"/>
</dbReference>
<dbReference type="Proteomes" id="UP000494040">
    <property type="component" value="Unassembled WGS sequence"/>
</dbReference>
<feature type="domain" description="C2H2-type" evidence="8">
    <location>
        <begin position="194"/>
        <end position="225"/>
    </location>
</feature>
<evidence type="ECO:0000256" key="4">
    <source>
        <dbReference type="ARBA" id="ARBA00022771"/>
    </source>
</evidence>
<dbReference type="EnsemblMetazoa" id="XM_014400458.2">
    <property type="protein sequence ID" value="XP_014255944.1"/>
    <property type="gene ID" value="LOC106670275"/>
</dbReference>
<dbReference type="PANTHER" id="PTHR24408:SF58">
    <property type="entry name" value="TRANSCRIPTION FACTOR (TFIIIA), PUTATIVE (AFU_ORTHOLOGUE AFUA_1G05150)-RELATED"/>
    <property type="match status" value="1"/>
</dbReference>
<dbReference type="PANTHER" id="PTHR24408">
    <property type="entry name" value="ZINC FINGER PROTEIN"/>
    <property type="match status" value="1"/>
</dbReference>
<evidence type="ECO:0000256" key="7">
    <source>
        <dbReference type="PROSITE-ProRule" id="PRU00042"/>
    </source>
</evidence>
<dbReference type="SMART" id="SM00355">
    <property type="entry name" value="ZnF_C2H2"/>
    <property type="match status" value="6"/>
</dbReference>
<dbReference type="InterPro" id="IPR013087">
    <property type="entry name" value="Znf_C2H2_type"/>
</dbReference>
<dbReference type="SUPFAM" id="SSF57667">
    <property type="entry name" value="beta-beta-alpha zinc fingers"/>
    <property type="match status" value="4"/>
</dbReference>
<dbReference type="RefSeq" id="XP_014255944.1">
    <property type="nucleotide sequence ID" value="XM_014400458.2"/>
</dbReference>
<reference evidence="9" key="1">
    <citation type="submission" date="2022-01" db="UniProtKB">
        <authorList>
            <consortium name="EnsemblMetazoa"/>
        </authorList>
    </citation>
    <scope>IDENTIFICATION</scope>
</reference>
<name>A0A8I6S9Z7_CIMLE</name>
<dbReference type="OMA" id="CDECEIT"/>
<evidence type="ECO:0000256" key="3">
    <source>
        <dbReference type="ARBA" id="ARBA00022737"/>
    </source>
</evidence>
<accession>A0A8I6S9Z7</accession>
<feature type="domain" description="C2H2-type" evidence="8">
    <location>
        <begin position="83"/>
        <end position="110"/>
    </location>
</feature>
<dbReference type="KEGG" id="clec:106670275"/>
<keyword evidence="3" id="KW-0677">Repeat</keyword>
<dbReference type="AlphaFoldDB" id="A0A8I6S9Z7"/>
<dbReference type="GO" id="GO:0008270">
    <property type="term" value="F:zinc ion binding"/>
    <property type="evidence" value="ECO:0007669"/>
    <property type="project" value="UniProtKB-KW"/>
</dbReference>
<keyword evidence="10" id="KW-1185">Reference proteome</keyword>
<dbReference type="InterPro" id="IPR036236">
    <property type="entry name" value="Znf_C2H2_sf"/>
</dbReference>
<feature type="domain" description="C2H2-type" evidence="8">
    <location>
        <begin position="55"/>
        <end position="82"/>
    </location>
</feature>
<dbReference type="FunFam" id="3.30.160.60:FF:001963">
    <property type="entry name" value="Replication initiator 1"/>
    <property type="match status" value="1"/>
</dbReference>
<keyword evidence="6" id="KW-0539">Nucleus</keyword>